<evidence type="ECO:0000256" key="4">
    <source>
        <dbReference type="ARBA" id="ARBA00023002"/>
    </source>
</evidence>
<evidence type="ECO:0000313" key="8">
    <source>
        <dbReference type="Proteomes" id="UP001370490"/>
    </source>
</evidence>
<dbReference type="Gene3D" id="1.10.630.10">
    <property type="entry name" value="Cytochrome P450"/>
    <property type="match status" value="1"/>
</dbReference>
<organism evidence="7 8">
    <name type="scientific">Dillenia turbinata</name>
    <dbReference type="NCBI Taxonomy" id="194707"/>
    <lineage>
        <taxon>Eukaryota</taxon>
        <taxon>Viridiplantae</taxon>
        <taxon>Streptophyta</taxon>
        <taxon>Embryophyta</taxon>
        <taxon>Tracheophyta</taxon>
        <taxon>Spermatophyta</taxon>
        <taxon>Magnoliopsida</taxon>
        <taxon>eudicotyledons</taxon>
        <taxon>Gunneridae</taxon>
        <taxon>Pentapetalae</taxon>
        <taxon>Dilleniales</taxon>
        <taxon>Dilleniaceae</taxon>
        <taxon>Dillenia</taxon>
    </lineage>
</organism>
<dbReference type="Pfam" id="PF00067">
    <property type="entry name" value="p450"/>
    <property type="match status" value="1"/>
</dbReference>
<dbReference type="InterPro" id="IPR001128">
    <property type="entry name" value="Cyt_P450"/>
</dbReference>
<comment type="similarity">
    <text evidence="2">Belongs to the cytochrome P450 family.</text>
</comment>
<accession>A0AAN8ZKA2</accession>
<evidence type="ECO:0000256" key="3">
    <source>
        <dbReference type="ARBA" id="ARBA00022723"/>
    </source>
</evidence>
<keyword evidence="6" id="KW-0349">Heme</keyword>
<comment type="cofactor">
    <cofactor evidence="1 6">
        <name>heme</name>
        <dbReference type="ChEBI" id="CHEBI:30413"/>
    </cofactor>
</comment>
<name>A0AAN8ZKA2_9MAGN</name>
<dbReference type="GO" id="GO:0016705">
    <property type="term" value="F:oxidoreductase activity, acting on paired donors, with incorporation or reduction of molecular oxygen"/>
    <property type="evidence" value="ECO:0007669"/>
    <property type="project" value="InterPro"/>
</dbReference>
<evidence type="ECO:0000256" key="6">
    <source>
        <dbReference type="PIRSR" id="PIRSR602401-1"/>
    </source>
</evidence>
<evidence type="ECO:0000256" key="5">
    <source>
        <dbReference type="ARBA" id="ARBA00023004"/>
    </source>
</evidence>
<dbReference type="Proteomes" id="UP001370490">
    <property type="component" value="Unassembled WGS sequence"/>
</dbReference>
<feature type="binding site" description="axial binding residue" evidence="6">
    <location>
        <position position="399"/>
    </location>
    <ligand>
        <name>heme</name>
        <dbReference type="ChEBI" id="CHEBI:30413"/>
    </ligand>
    <ligandPart>
        <name>Fe</name>
        <dbReference type="ChEBI" id="CHEBI:18248"/>
    </ligandPart>
</feature>
<dbReference type="SUPFAM" id="SSF48264">
    <property type="entry name" value="Cytochrome P450"/>
    <property type="match status" value="1"/>
</dbReference>
<dbReference type="InterPro" id="IPR002401">
    <property type="entry name" value="Cyt_P450_E_grp-I"/>
</dbReference>
<keyword evidence="4" id="KW-0560">Oxidoreductase</keyword>
<keyword evidence="8" id="KW-1185">Reference proteome</keyword>
<dbReference type="CDD" id="cd11064">
    <property type="entry name" value="CYP86A"/>
    <property type="match status" value="1"/>
</dbReference>
<dbReference type="GO" id="GO:0020037">
    <property type="term" value="F:heme binding"/>
    <property type="evidence" value="ECO:0007669"/>
    <property type="project" value="InterPro"/>
</dbReference>
<comment type="caution">
    <text evidence="7">The sequence shown here is derived from an EMBL/GenBank/DDBJ whole genome shotgun (WGS) entry which is preliminary data.</text>
</comment>
<dbReference type="PANTHER" id="PTHR24296">
    <property type="entry name" value="CYTOCHROME P450"/>
    <property type="match status" value="1"/>
</dbReference>
<dbReference type="PRINTS" id="PR00385">
    <property type="entry name" value="P450"/>
</dbReference>
<evidence type="ECO:0000313" key="7">
    <source>
        <dbReference type="EMBL" id="KAK6940712.1"/>
    </source>
</evidence>
<protein>
    <submittedName>
        <fullName evidence="7">Cytochrome P450</fullName>
    </submittedName>
</protein>
<evidence type="ECO:0000256" key="1">
    <source>
        <dbReference type="ARBA" id="ARBA00001971"/>
    </source>
</evidence>
<dbReference type="GO" id="GO:0005506">
    <property type="term" value="F:iron ion binding"/>
    <property type="evidence" value="ECO:0007669"/>
    <property type="project" value="InterPro"/>
</dbReference>
<sequence>MFANRHRRIQWLCDLVKSSPSATYTLRRPFGAPQILTGNPNNVQHILKTRFDIYTKGDFFKSNFYDLLGNGIFNIDGENWKFQRKVSSYEFNTRTLRKFTETVVDTELFDRLIPVLWESAQKKTVLDFQDVLQRFAFDNICKISFGYDPNYLLPCFPQAKFACAFDEAANISTKRFNSPVPIFWEVMKILNFGSERKLKIAVSEVRKFAQKIVREKKEELEKNSKIDSVDLLSRFLISGQCDEDFVIDIVISFILAGKDTTSAALTWFFWLLSRNPNVEEEILKEIGGKTKAPVFDEVKDMVYTHASLCESMRLYPPVPLDSKGAESDDILPDGTVVKKGMRVTYVPYAMGRMESLWGEDWNKFRPERWLERDPVTGKWVFVPRDPYAYCVFQAGPRICLGREMAFLQMKKIVAGVVGRFRVVPAVEDSFDPVYTSTLSSKMEGGFPVKIEVRAEE</sequence>
<keyword evidence="5 6" id="KW-0408">Iron</keyword>
<proteinExistence type="inferred from homology"/>
<dbReference type="GO" id="GO:0004497">
    <property type="term" value="F:monooxygenase activity"/>
    <property type="evidence" value="ECO:0007669"/>
    <property type="project" value="InterPro"/>
</dbReference>
<reference evidence="7 8" key="1">
    <citation type="submission" date="2023-12" db="EMBL/GenBank/DDBJ databases">
        <title>A high-quality genome assembly for Dillenia turbinata (Dilleniales).</title>
        <authorList>
            <person name="Chanderbali A."/>
        </authorList>
    </citation>
    <scope>NUCLEOTIDE SEQUENCE [LARGE SCALE GENOMIC DNA]</scope>
    <source>
        <strain evidence="7">LSX21</strain>
        <tissue evidence="7">Leaf</tissue>
    </source>
</reference>
<dbReference type="EMBL" id="JBAMMX010000005">
    <property type="protein sequence ID" value="KAK6940712.1"/>
    <property type="molecule type" value="Genomic_DNA"/>
</dbReference>
<dbReference type="InterPro" id="IPR036396">
    <property type="entry name" value="Cyt_P450_sf"/>
</dbReference>
<evidence type="ECO:0000256" key="2">
    <source>
        <dbReference type="ARBA" id="ARBA00010617"/>
    </source>
</evidence>
<keyword evidence="3 6" id="KW-0479">Metal-binding</keyword>
<dbReference type="AlphaFoldDB" id="A0AAN8ZKA2"/>
<gene>
    <name evidence="7" type="ORF">RJ641_030243</name>
</gene>
<dbReference type="PRINTS" id="PR00463">
    <property type="entry name" value="EP450I"/>
</dbReference>